<keyword evidence="1" id="KW-0812">Transmembrane</keyword>
<keyword evidence="1" id="KW-1133">Transmembrane helix</keyword>
<dbReference type="Proteomes" id="UP000607653">
    <property type="component" value="Unassembled WGS sequence"/>
</dbReference>
<dbReference type="EMBL" id="DUZY01000005">
    <property type="protein sequence ID" value="DAD41293.1"/>
    <property type="molecule type" value="Genomic_DNA"/>
</dbReference>
<protein>
    <submittedName>
        <fullName evidence="2">Uncharacterized protein</fullName>
    </submittedName>
</protein>
<organism evidence="2 3">
    <name type="scientific">Nelumbo nucifera</name>
    <name type="common">Sacred lotus</name>
    <dbReference type="NCBI Taxonomy" id="4432"/>
    <lineage>
        <taxon>Eukaryota</taxon>
        <taxon>Viridiplantae</taxon>
        <taxon>Streptophyta</taxon>
        <taxon>Embryophyta</taxon>
        <taxon>Tracheophyta</taxon>
        <taxon>Spermatophyta</taxon>
        <taxon>Magnoliopsida</taxon>
        <taxon>Proteales</taxon>
        <taxon>Nelumbonaceae</taxon>
        <taxon>Nelumbo</taxon>
    </lineage>
</organism>
<name>A0A822Z9Q2_NELNU</name>
<evidence type="ECO:0000256" key="1">
    <source>
        <dbReference type="SAM" id="Phobius"/>
    </source>
</evidence>
<dbReference type="AlphaFoldDB" id="A0A822Z9Q2"/>
<feature type="transmembrane region" description="Helical" evidence="1">
    <location>
        <begin position="39"/>
        <end position="59"/>
    </location>
</feature>
<sequence length="63" mass="7460">MEVLSLPERSADINIYFSCHYVDPKRTGLNFRWFSKIGYGKAFCAVKTLLFLSPFYIFFPEKR</sequence>
<reference evidence="2 3" key="1">
    <citation type="journal article" date="2020" name="Mol. Biol. Evol.">
        <title>Distinct Expression and Methylation Patterns for Genes with Different Fates following a Single Whole-Genome Duplication in Flowering Plants.</title>
        <authorList>
            <person name="Shi T."/>
            <person name="Rahmani R.S."/>
            <person name="Gugger P.F."/>
            <person name="Wang M."/>
            <person name="Li H."/>
            <person name="Zhang Y."/>
            <person name="Li Z."/>
            <person name="Wang Q."/>
            <person name="Van de Peer Y."/>
            <person name="Marchal K."/>
            <person name="Chen J."/>
        </authorList>
    </citation>
    <scope>NUCLEOTIDE SEQUENCE [LARGE SCALE GENOMIC DNA]</scope>
    <source>
        <tissue evidence="2">Leaf</tissue>
    </source>
</reference>
<evidence type="ECO:0000313" key="3">
    <source>
        <dbReference type="Proteomes" id="UP000607653"/>
    </source>
</evidence>
<keyword evidence="1" id="KW-0472">Membrane</keyword>
<gene>
    <name evidence="2" type="ORF">HUJ06_015616</name>
</gene>
<accession>A0A822Z9Q2</accession>
<comment type="caution">
    <text evidence="2">The sequence shown here is derived from an EMBL/GenBank/DDBJ whole genome shotgun (WGS) entry which is preliminary data.</text>
</comment>
<keyword evidence="3" id="KW-1185">Reference proteome</keyword>
<evidence type="ECO:0000313" key="2">
    <source>
        <dbReference type="EMBL" id="DAD41293.1"/>
    </source>
</evidence>
<proteinExistence type="predicted"/>